<reference evidence="1" key="1">
    <citation type="journal article" date="2021" name="Genome Biol. Evol.">
        <title>A High-Quality Reference Genome for a Parasitic Bivalve with Doubly Uniparental Inheritance (Bivalvia: Unionida).</title>
        <authorList>
            <person name="Smith C.H."/>
        </authorList>
    </citation>
    <scope>NUCLEOTIDE SEQUENCE</scope>
    <source>
        <strain evidence="1">CHS0354</strain>
    </source>
</reference>
<protein>
    <submittedName>
        <fullName evidence="1">Uncharacterized protein</fullName>
    </submittedName>
</protein>
<dbReference type="Proteomes" id="UP001195483">
    <property type="component" value="Unassembled WGS sequence"/>
</dbReference>
<sequence>MTEGYGFAPHCQSYNHNIYIGSYKLSLTFLSNFTDDFTNRCELLQESYTDTAGIIENKSFGGSILGKCEQYVTLCIGFATCRPSTLLAPERLLGGCSRSYAELNLRSDRNNVWSDNIVATDPFNMNSLRVYREAFEPGYLGLSNPLLKYLFVAFIFKATVESATGRFVL</sequence>
<name>A0AAE0WBR8_9BIVA</name>
<dbReference type="AlphaFoldDB" id="A0AAE0WBR8"/>
<reference evidence="1" key="3">
    <citation type="submission" date="2023-05" db="EMBL/GenBank/DDBJ databases">
        <authorList>
            <person name="Smith C.H."/>
        </authorList>
    </citation>
    <scope>NUCLEOTIDE SEQUENCE</scope>
    <source>
        <strain evidence="1">CHS0354</strain>
        <tissue evidence="1">Mantle</tissue>
    </source>
</reference>
<evidence type="ECO:0000313" key="1">
    <source>
        <dbReference type="EMBL" id="KAK3608399.1"/>
    </source>
</evidence>
<gene>
    <name evidence="1" type="ORF">CHS0354_035398</name>
</gene>
<keyword evidence="2" id="KW-1185">Reference proteome</keyword>
<dbReference type="EMBL" id="JAEAOA010002070">
    <property type="protein sequence ID" value="KAK3608399.1"/>
    <property type="molecule type" value="Genomic_DNA"/>
</dbReference>
<organism evidence="1 2">
    <name type="scientific">Potamilus streckersoni</name>
    <dbReference type="NCBI Taxonomy" id="2493646"/>
    <lineage>
        <taxon>Eukaryota</taxon>
        <taxon>Metazoa</taxon>
        <taxon>Spiralia</taxon>
        <taxon>Lophotrochozoa</taxon>
        <taxon>Mollusca</taxon>
        <taxon>Bivalvia</taxon>
        <taxon>Autobranchia</taxon>
        <taxon>Heteroconchia</taxon>
        <taxon>Palaeoheterodonta</taxon>
        <taxon>Unionida</taxon>
        <taxon>Unionoidea</taxon>
        <taxon>Unionidae</taxon>
        <taxon>Ambleminae</taxon>
        <taxon>Lampsilini</taxon>
        <taxon>Potamilus</taxon>
    </lineage>
</organism>
<evidence type="ECO:0000313" key="2">
    <source>
        <dbReference type="Proteomes" id="UP001195483"/>
    </source>
</evidence>
<comment type="caution">
    <text evidence="1">The sequence shown here is derived from an EMBL/GenBank/DDBJ whole genome shotgun (WGS) entry which is preliminary data.</text>
</comment>
<accession>A0AAE0WBR8</accession>
<proteinExistence type="predicted"/>
<reference evidence="1" key="2">
    <citation type="journal article" date="2021" name="Genome Biol. Evol.">
        <title>Developing a high-quality reference genome for a parasitic bivalve with doubly uniparental inheritance (Bivalvia: Unionida).</title>
        <authorList>
            <person name="Smith C.H."/>
        </authorList>
    </citation>
    <scope>NUCLEOTIDE SEQUENCE</scope>
    <source>
        <strain evidence="1">CHS0354</strain>
        <tissue evidence="1">Mantle</tissue>
    </source>
</reference>